<dbReference type="EMBL" id="JACMSF010000032">
    <property type="protein sequence ID" value="MBC2905036.1"/>
    <property type="molecule type" value="Genomic_DNA"/>
</dbReference>
<dbReference type="RefSeq" id="WP_186284984.1">
    <property type="nucleotide sequence ID" value="NZ_JACMSF010000032.1"/>
</dbReference>
<dbReference type="GO" id="GO:0005524">
    <property type="term" value="F:ATP binding"/>
    <property type="evidence" value="ECO:0007669"/>
    <property type="project" value="UniProtKB-UniRule"/>
</dbReference>
<proteinExistence type="predicted"/>
<dbReference type="GO" id="GO:0043138">
    <property type="term" value="F:3'-5' DNA helicase activity"/>
    <property type="evidence" value="ECO:0007669"/>
    <property type="project" value="TreeGrafter"/>
</dbReference>
<dbReference type="GO" id="GO:0016787">
    <property type="term" value="F:hydrolase activity"/>
    <property type="evidence" value="ECO:0007669"/>
    <property type="project" value="UniProtKB-UniRule"/>
</dbReference>
<reference evidence="7 8" key="1">
    <citation type="submission" date="2020-08" db="EMBL/GenBank/DDBJ databases">
        <title>Streptomyces sp. PSKA01 genome sequencing and assembly.</title>
        <authorList>
            <person name="Mandal S."/>
            <person name="Maiti P.K."/>
            <person name="Das P."/>
        </authorList>
    </citation>
    <scope>NUCLEOTIDE SEQUENCE [LARGE SCALE GENOMIC DNA]</scope>
    <source>
        <strain evidence="7 8">PSKA01</strain>
    </source>
</reference>
<sequence>MRGEQEFIDGLYARVDALRGDTEASVADALAQGNTPMQARLERDILVAERSGLLAALNAVDGSLCFGRIDLASGVSHHIGRIGLRTEDAARTPILIDWRADVARPFYLATGHTPMGLRRRRHISTSGRTVTALHDEILDLGDQERTGHEDPSGDAVLLAALNSARTGRMGDIVQTIQAEQDEIIRAPHRGVLVVEGGPGTGKTAVALHRAAYLLYEHRELLAKRAVLIVGPNPAFLGYIGEVLPSLGETGVLLATVGELFPGVRAKATDTPEAAAVKGRADMAEVLAAVVRDRQALPDPVIAIEHDREILMLDDGLVGVARERTRSARLPHNAAREYFEGHILNTLTDMVAERIGTDPYDGSNLLDPSDITQIRDELAENPEVWSAIDQLWPVLTPQRVVADFLAEPEGYVSDADAAAIRRPVTRSWTVADVPLLDEAAELLGDDDRAARLRAERERETQIAYAQGVLDVSYASRTYEFEDKEDGDPDASEVLSAHDIIDAERFAERQEEDDHRSAAERAAADRTWAFGHIIVDEAQELSPMAWRLLMRRSPTRSMTLVGDPAQTAEAAGVGSWSGILQPYMEDRWEHTRLGVNYRTPAEIMELAAAVVRAENPDFEPPSSVRSTGVRPWIRATDDLPGAVAKAVEELTPAEGRLAVIAPRDLHRRLAAHLDGVTAGAEPDLTQTVVLLDPRQAKGLEFDSVLVVEPGRYGTSDLYVALTRATQRLGVLHTGPLPAGLG</sequence>
<dbReference type="PANTHER" id="PTHR11070">
    <property type="entry name" value="UVRD / RECB / PCRA DNA HELICASE FAMILY MEMBER"/>
    <property type="match status" value="1"/>
</dbReference>
<dbReference type="Gene3D" id="3.40.50.300">
    <property type="entry name" value="P-loop containing nucleotide triphosphate hydrolases"/>
    <property type="match status" value="3"/>
</dbReference>
<keyword evidence="4 5" id="KW-0067">ATP-binding</keyword>
<evidence type="ECO:0000313" key="8">
    <source>
        <dbReference type="Proteomes" id="UP000584670"/>
    </source>
</evidence>
<dbReference type="InterPro" id="IPR000212">
    <property type="entry name" value="DNA_helicase_UvrD/REP"/>
</dbReference>
<organism evidence="7 8">
    <name type="scientific">Streptomyces cupreus</name>
    <dbReference type="NCBI Taxonomy" id="2759956"/>
    <lineage>
        <taxon>Bacteria</taxon>
        <taxon>Bacillati</taxon>
        <taxon>Actinomycetota</taxon>
        <taxon>Actinomycetes</taxon>
        <taxon>Kitasatosporales</taxon>
        <taxon>Streptomycetaceae</taxon>
        <taxon>Streptomyces</taxon>
    </lineage>
</organism>
<dbReference type="AlphaFoldDB" id="A0A7X1J6D0"/>
<keyword evidence="8" id="KW-1185">Reference proteome</keyword>
<dbReference type="Pfam" id="PF00580">
    <property type="entry name" value="UvrD-helicase"/>
    <property type="match status" value="1"/>
</dbReference>
<dbReference type="GO" id="GO:0005829">
    <property type="term" value="C:cytosol"/>
    <property type="evidence" value="ECO:0007669"/>
    <property type="project" value="TreeGrafter"/>
</dbReference>
<comment type="caution">
    <text evidence="7">The sequence shown here is derived from an EMBL/GenBank/DDBJ whole genome shotgun (WGS) entry which is preliminary data.</text>
</comment>
<accession>A0A7X1J6D0</accession>
<evidence type="ECO:0000256" key="5">
    <source>
        <dbReference type="PROSITE-ProRule" id="PRU00560"/>
    </source>
</evidence>
<feature type="domain" description="UvrD-like helicase ATP-binding" evidence="6">
    <location>
        <begin position="175"/>
        <end position="598"/>
    </location>
</feature>
<dbReference type="InterPro" id="IPR027417">
    <property type="entry name" value="P-loop_NTPase"/>
</dbReference>
<evidence type="ECO:0000256" key="2">
    <source>
        <dbReference type="ARBA" id="ARBA00022801"/>
    </source>
</evidence>
<evidence type="ECO:0000256" key="4">
    <source>
        <dbReference type="ARBA" id="ARBA00022840"/>
    </source>
</evidence>
<dbReference type="InterPro" id="IPR014016">
    <property type="entry name" value="UvrD-like_ATP-bd"/>
</dbReference>
<dbReference type="PANTHER" id="PTHR11070:SF45">
    <property type="entry name" value="DNA 3'-5' HELICASE"/>
    <property type="match status" value="1"/>
</dbReference>
<dbReference type="GO" id="GO:0003677">
    <property type="term" value="F:DNA binding"/>
    <property type="evidence" value="ECO:0007669"/>
    <property type="project" value="InterPro"/>
</dbReference>
<keyword evidence="2 5" id="KW-0378">Hydrolase</keyword>
<gene>
    <name evidence="7" type="ORF">H4N64_26325</name>
</gene>
<name>A0A7X1J6D0_9ACTN</name>
<keyword evidence="1 5" id="KW-0547">Nucleotide-binding</keyword>
<keyword evidence="3 5" id="KW-0347">Helicase</keyword>
<dbReference type="GO" id="GO:0000725">
    <property type="term" value="P:recombinational repair"/>
    <property type="evidence" value="ECO:0007669"/>
    <property type="project" value="TreeGrafter"/>
</dbReference>
<evidence type="ECO:0000313" key="7">
    <source>
        <dbReference type="EMBL" id="MBC2905036.1"/>
    </source>
</evidence>
<evidence type="ECO:0000256" key="3">
    <source>
        <dbReference type="ARBA" id="ARBA00022806"/>
    </source>
</evidence>
<dbReference type="PROSITE" id="PS51198">
    <property type="entry name" value="UVRD_HELICASE_ATP_BIND"/>
    <property type="match status" value="1"/>
</dbReference>
<feature type="binding site" evidence="5">
    <location>
        <begin position="196"/>
        <end position="203"/>
    </location>
    <ligand>
        <name>ATP</name>
        <dbReference type="ChEBI" id="CHEBI:30616"/>
    </ligand>
</feature>
<evidence type="ECO:0000256" key="1">
    <source>
        <dbReference type="ARBA" id="ARBA00022741"/>
    </source>
</evidence>
<protein>
    <submittedName>
        <fullName evidence="7">AAA family ATPase</fullName>
    </submittedName>
</protein>
<dbReference type="SUPFAM" id="SSF52540">
    <property type="entry name" value="P-loop containing nucleoside triphosphate hydrolases"/>
    <property type="match status" value="1"/>
</dbReference>
<dbReference type="Proteomes" id="UP000584670">
    <property type="component" value="Unassembled WGS sequence"/>
</dbReference>
<evidence type="ECO:0000259" key="6">
    <source>
        <dbReference type="PROSITE" id="PS51198"/>
    </source>
</evidence>
<dbReference type="FunFam" id="3.40.50.300:FF:001426">
    <property type="entry name" value="DNA helicase"/>
    <property type="match status" value="1"/>
</dbReference>